<sequence length="76" mass="8654">MIRIVTETRYLVGQYFAEQRNSLSSAPKCKWWTPISKPRRSPESAVFGNNDKLTDGGIAARWMAMHRYSACASNLM</sequence>
<evidence type="ECO:0000313" key="2">
    <source>
        <dbReference type="Proteomes" id="UP001063166"/>
    </source>
</evidence>
<accession>A0A9P3US52</accession>
<comment type="caution">
    <text evidence="1">The sequence shown here is derived from an EMBL/GenBank/DDBJ whole genome shotgun (WGS) entry which is preliminary data.</text>
</comment>
<protein>
    <submittedName>
        <fullName evidence="1">Uncharacterized protein</fullName>
    </submittedName>
</protein>
<dbReference type="Proteomes" id="UP001063166">
    <property type="component" value="Unassembled WGS sequence"/>
</dbReference>
<evidence type="ECO:0000313" key="1">
    <source>
        <dbReference type="EMBL" id="GLB40841.1"/>
    </source>
</evidence>
<name>A0A9P3US52_LYOSH</name>
<dbReference type="EMBL" id="BRPK01000009">
    <property type="protein sequence ID" value="GLB40841.1"/>
    <property type="molecule type" value="Genomic_DNA"/>
</dbReference>
<dbReference type="AlphaFoldDB" id="A0A9P3US52"/>
<proteinExistence type="predicted"/>
<organism evidence="1 2">
    <name type="scientific">Lyophyllum shimeji</name>
    <name type="common">Hon-shimeji</name>
    <name type="synonym">Tricholoma shimeji</name>
    <dbReference type="NCBI Taxonomy" id="47721"/>
    <lineage>
        <taxon>Eukaryota</taxon>
        <taxon>Fungi</taxon>
        <taxon>Dikarya</taxon>
        <taxon>Basidiomycota</taxon>
        <taxon>Agaricomycotina</taxon>
        <taxon>Agaricomycetes</taxon>
        <taxon>Agaricomycetidae</taxon>
        <taxon>Agaricales</taxon>
        <taxon>Tricholomatineae</taxon>
        <taxon>Lyophyllaceae</taxon>
        <taxon>Lyophyllum</taxon>
    </lineage>
</organism>
<reference evidence="1" key="1">
    <citation type="submission" date="2022-07" db="EMBL/GenBank/DDBJ databases">
        <title>The genome of Lyophyllum shimeji provides insight into the initial evolution of ectomycorrhizal fungal genome.</title>
        <authorList>
            <person name="Kobayashi Y."/>
            <person name="Shibata T."/>
            <person name="Hirakawa H."/>
            <person name="Shigenobu S."/>
            <person name="Nishiyama T."/>
            <person name="Yamada A."/>
            <person name="Hasebe M."/>
            <person name="Kawaguchi M."/>
        </authorList>
    </citation>
    <scope>NUCLEOTIDE SEQUENCE</scope>
    <source>
        <strain evidence="1">AT787</strain>
    </source>
</reference>
<gene>
    <name evidence="1" type="ORF">LshimejAT787_0900560</name>
</gene>
<keyword evidence="2" id="KW-1185">Reference proteome</keyword>